<organism evidence="1 2">
    <name type="scientific">Spirosoma liriopis</name>
    <dbReference type="NCBI Taxonomy" id="2937440"/>
    <lineage>
        <taxon>Bacteria</taxon>
        <taxon>Pseudomonadati</taxon>
        <taxon>Bacteroidota</taxon>
        <taxon>Cytophagia</taxon>
        <taxon>Cytophagales</taxon>
        <taxon>Cytophagaceae</taxon>
        <taxon>Spirosoma</taxon>
    </lineage>
</organism>
<dbReference type="Proteomes" id="UP001202180">
    <property type="component" value="Unassembled WGS sequence"/>
</dbReference>
<accession>A0ABT0HLU4</accession>
<keyword evidence="2" id="KW-1185">Reference proteome</keyword>
<name>A0ABT0HLU4_9BACT</name>
<dbReference type="RefSeq" id="WP_248477517.1">
    <property type="nucleotide sequence ID" value="NZ_JALPRF010000002.1"/>
</dbReference>
<evidence type="ECO:0000313" key="2">
    <source>
        <dbReference type="Proteomes" id="UP001202180"/>
    </source>
</evidence>
<reference evidence="1 2" key="1">
    <citation type="submission" date="2022-04" db="EMBL/GenBank/DDBJ databases">
        <title>Spirosoma sp. strain RP8 genome sequencing and assembly.</title>
        <authorList>
            <person name="Jung Y."/>
        </authorList>
    </citation>
    <scope>NUCLEOTIDE SEQUENCE [LARGE SCALE GENOMIC DNA]</scope>
    <source>
        <strain evidence="1 2">RP8</strain>
    </source>
</reference>
<sequence length="157" mass="18278">MARVITIDEELEELNREFDVRKQEYPDLTRGTKPQLKRDEAARRYKRLESAIRRLERLRSKMTPAEQGVMFTEDVANGSLHQFARLFILEADHAQVLLTVENEDDAYQLIIRTEYEGVTMSVKLDFPERKPAIDALASFDQTKAQSFFNNLKSPSIR</sequence>
<comment type="caution">
    <text evidence="1">The sequence shown here is derived from an EMBL/GenBank/DDBJ whole genome shotgun (WGS) entry which is preliminary data.</text>
</comment>
<evidence type="ECO:0000313" key="1">
    <source>
        <dbReference type="EMBL" id="MCK8492925.1"/>
    </source>
</evidence>
<gene>
    <name evidence="1" type="ORF">M0L20_13740</name>
</gene>
<protein>
    <submittedName>
        <fullName evidence="1">Uncharacterized protein</fullName>
    </submittedName>
</protein>
<dbReference type="EMBL" id="JALPRF010000002">
    <property type="protein sequence ID" value="MCK8492925.1"/>
    <property type="molecule type" value="Genomic_DNA"/>
</dbReference>
<proteinExistence type="predicted"/>